<keyword evidence="2 5" id="KW-0547">Nucleotide-binding</keyword>
<feature type="region of interest" description="Disordered" evidence="6">
    <location>
        <begin position="712"/>
        <end position="731"/>
    </location>
</feature>
<feature type="region of interest" description="Disordered" evidence="6">
    <location>
        <begin position="770"/>
        <end position="833"/>
    </location>
</feature>
<dbReference type="PROSITE" id="PS00108">
    <property type="entry name" value="PROTEIN_KINASE_ST"/>
    <property type="match status" value="1"/>
</dbReference>
<dbReference type="SUPFAM" id="SSF56112">
    <property type="entry name" value="Protein kinase-like (PK-like)"/>
    <property type="match status" value="1"/>
</dbReference>
<reference evidence="8 9" key="1">
    <citation type="submission" date="2022-12" db="EMBL/GenBank/DDBJ databases">
        <title>Chromosome-level genome of Tegillarca granosa.</title>
        <authorList>
            <person name="Kim J."/>
        </authorList>
    </citation>
    <scope>NUCLEOTIDE SEQUENCE [LARGE SCALE GENOMIC DNA]</scope>
    <source>
        <strain evidence="8">Teg-2019</strain>
        <tissue evidence="8">Adductor muscle</tissue>
    </source>
</reference>
<evidence type="ECO:0000313" key="8">
    <source>
        <dbReference type="EMBL" id="KAJ8304250.1"/>
    </source>
</evidence>
<evidence type="ECO:0000313" key="9">
    <source>
        <dbReference type="Proteomes" id="UP001217089"/>
    </source>
</evidence>
<sequence>MIYWRDGMYLHHGNGYFMLESVRIPQLRERLTQSGILITVQSKEEDYSVLGMIVDQLDDLLLEHYPDTLSPLDHFTVEHCSRIMLVNESITCKKGVKVPLVELVPELFMTELPEKFQIKYSELKIENSKGSFLGVGITGSVYKGHYGNLDVALKFYHGVPSDQEKCVSYSLDSGRDTLSIKSTSWRVMEEDEEIPVQRKGLKKQESAEYANIGSVTASFDCDEANSFKAWKAFTEMRQEVSLTSKLQHPCIVSFIGITVRPKLLMALELAPFGSLRSVLDARLNDREPFNKYRDKDKIFDALFSKDLTFKMVYQIAKGLEYLHKCFIVYRDLKSDNILVTSLEISSPINVKLSDYGISKIQSSGGNLGLVGTPGYQAPEIIDGLAYDEKVDIFSFSMVIHEIISGERPYVEYKNLAQITRAIKYESKRPNLQDYNIDSKFPFLEDLMVKCWHQSAGERPSASVITSVSYMRSVQFLCQHKRYVTQDRLRHGEIDSVADISEGREIEVYRQPCFGHPKRTNKYEKLGAIPTAIDVLYNEDEEKTCKNVLVALHDGRLHVYLPTTKESVTRSLKTKSVVMETVQSGWYLSKTMQLTNYTMSCITHVPCQKEIWFGCEREIVIINTNHILIEGRIKLGTQFSRHNIQSLVYWDERVWCLLQATAILLEFDVHLRCPTHIFNCEDPHPMKMNVATYISNLSEQNDEEMEVSVFDHSFDTSDGDKESRPPTFGSDELKQWADSVLPVGGSDESESDEDFVMVKNKVQGQIVTGQSNFPEESLSGPSENLTLPPAPLPRHRSAEYLDSDPSSIPPTVPKRRPLPKQTELNVPRAPVRKAQSISAVGEETPKERLMTKSSTLPNISSRAHLMNKINIGSAIVVKDTLWVGRSNGDILVININQNNKDICEHGEVISVMYQNNDDDCKMDVSVETLVSVGDLVVSFIKRT</sequence>
<dbReference type="EMBL" id="JARBDR010000903">
    <property type="protein sequence ID" value="KAJ8304250.1"/>
    <property type="molecule type" value="Genomic_DNA"/>
</dbReference>
<feature type="compositionally biased region" description="Polar residues" evidence="6">
    <location>
        <begin position="770"/>
        <end position="784"/>
    </location>
</feature>
<keyword evidence="4 5" id="KW-0067">ATP-binding</keyword>
<gene>
    <name evidence="8" type="ORF">KUTeg_017833</name>
</gene>
<dbReference type="SMART" id="SM00220">
    <property type="entry name" value="S_TKc"/>
    <property type="match status" value="1"/>
</dbReference>
<evidence type="ECO:0000256" key="5">
    <source>
        <dbReference type="PROSITE-ProRule" id="PRU10141"/>
    </source>
</evidence>
<dbReference type="InterPro" id="IPR011009">
    <property type="entry name" value="Kinase-like_dom_sf"/>
</dbReference>
<accession>A0ABQ9EGB5</accession>
<dbReference type="PANTHER" id="PTHR44329:SF288">
    <property type="entry name" value="MITOGEN-ACTIVATED PROTEIN KINASE KINASE KINASE 20"/>
    <property type="match status" value="1"/>
</dbReference>
<dbReference type="InterPro" id="IPR017441">
    <property type="entry name" value="Protein_kinase_ATP_BS"/>
</dbReference>
<dbReference type="PROSITE" id="PS00107">
    <property type="entry name" value="PROTEIN_KINASE_ATP"/>
    <property type="match status" value="1"/>
</dbReference>
<feature type="binding site" evidence="5">
    <location>
        <position position="154"/>
    </location>
    <ligand>
        <name>ATP</name>
        <dbReference type="ChEBI" id="CHEBI:30616"/>
    </ligand>
</feature>
<dbReference type="Pfam" id="PF00069">
    <property type="entry name" value="Pkinase"/>
    <property type="match status" value="1"/>
</dbReference>
<evidence type="ECO:0000256" key="2">
    <source>
        <dbReference type="ARBA" id="ARBA00022741"/>
    </source>
</evidence>
<evidence type="ECO:0000259" key="7">
    <source>
        <dbReference type="PROSITE" id="PS50011"/>
    </source>
</evidence>
<keyword evidence="3" id="KW-0418">Kinase</keyword>
<comment type="caution">
    <text evidence="8">The sequence shown here is derived from an EMBL/GenBank/DDBJ whole genome shotgun (WGS) entry which is preliminary data.</text>
</comment>
<organism evidence="8 9">
    <name type="scientific">Tegillarca granosa</name>
    <name type="common">Malaysian cockle</name>
    <name type="synonym">Anadara granosa</name>
    <dbReference type="NCBI Taxonomy" id="220873"/>
    <lineage>
        <taxon>Eukaryota</taxon>
        <taxon>Metazoa</taxon>
        <taxon>Spiralia</taxon>
        <taxon>Lophotrochozoa</taxon>
        <taxon>Mollusca</taxon>
        <taxon>Bivalvia</taxon>
        <taxon>Autobranchia</taxon>
        <taxon>Pteriomorphia</taxon>
        <taxon>Arcoida</taxon>
        <taxon>Arcoidea</taxon>
        <taxon>Arcidae</taxon>
        <taxon>Tegillarca</taxon>
    </lineage>
</organism>
<dbReference type="Gene3D" id="1.10.510.10">
    <property type="entry name" value="Transferase(Phosphotransferase) domain 1"/>
    <property type="match status" value="1"/>
</dbReference>
<evidence type="ECO:0000256" key="4">
    <source>
        <dbReference type="ARBA" id="ARBA00022840"/>
    </source>
</evidence>
<name>A0ABQ9EGB5_TEGGR</name>
<dbReference type="PROSITE" id="PS50011">
    <property type="entry name" value="PROTEIN_KINASE_DOM"/>
    <property type="match status" value="1"/>
</dbReference>
<evidence type="ECO:0000256" key="1">
    <source>
        <dbReference type="ARBA" id="ARBA00022679"/>
    </source>
</evidence>
<evidence type="ECO:0000256" key="6">
    <source>
        <dbReference type="SAM" id="MobiDB-lite"/>
    </source>
</evidence>
<protein>
    <recommendedName>
        <fullName evidence="7">Protein kinase domain-containing protein</fullName>
    </recommendedName>
</protein>
<feature type="domain" description="Protein kinase" evidence="7">
    <location>
        <begin position="127"/>
        <end position="470"/>
    </location>
</feature>
<dbReference type="PANTHER" id="PTHR44329">
    <property type="entry name" value="SERINE/THREONINE-PROTEIN KINASE TNNI3K-RELATED"/>
    <property type="match status" value="1"/>
</dbReference>
<feature type="compositionally biased region" description="Basic and acidic residues" evidence="6">
    <location>
        <begin position="712"/>
        <end position="723"/>
    </location>
</feature>
<proteinExistence type="predicted"/>
<keyword evidence="1" id="KW-0808">Transferase</keyword>
<dbReference type="Proteomes" id="UP001217089">
    <property type="component" value="Unassembled WGS sequence"/>
</dbReference>
<evidence type="ECO:0000256" key="3">
    <source>
        <dbReference type="ARBA" id="ARBA00022777"/>
    </source>
</evidence>
<keyword evidence="9" id="KW-1185">Reference proteome</keyword>
<dbReference type="InterPro" id="IPR008271">
    <property type="entry name" value="Ser/Thr_kinase_AS"/>
</dbReference>
<dbReference type="InterPro" id="IPR000719">
    <property type="entry name" value="Prot_kinase_dom"/>
</dbReference>
<dbReference type="InterPro" id="IPR051681">
    <property type="entry name" value="Ser/Thr_Kinases-Pseudokinases"/>
</dbReference>